<organism evidence="2 3">
    <name type="scientific">Lactuca sativa</name>
    <name type="common">Garden lettuce</name>
    <dbReference type="NCBI Taxonomy" id="4236"/>
    <lineage>
        <taxon>Eukaryota</taxon>
        <taxon>Viridiplantae</taxon>
        <taxon>Streptophyta</taxon>
        <taxon>Embryophyta</taxon>
        <taxon>Tracheophyta</taxon>
        <taxon>Spermatophyta</taxon>
        <taxon>Magnoliopsida</taxon>
        <taxon>eudicotyledons</taxon>
        <taxon>Gunneridae</taxon>
        <taxon>Pentapetalae</taxon>
        <taxon>asterids</taxon>
        <taxon>campanulids</taxon>
        <taxon>Asterales</taxon>
        <taxon>Asteraceae</taxon>
        <taxon>Cichorioideae</taxon>
        <taxon>Cichorieae</taxon>
        <taxon>Lactucinae</taxon>
        <taxon>Lactuca</taxon>
    </lineage>
</organism>
<keyword evidence="1" id="KW-1133">Transmembrane helix</keyword>
<dbReference type="AlphaFoldDB" id="A0A9R1WPQ1"/>
<gene>
    <name evidence="2" type="ORF">LSAT_V11C100020130</name>
</gene>
<accession>A0A9R1WPQ1</accession>
<evidence type="ECO:0000256" key="1">
    <source>
        <dbReference type="SAM" id="Phobius"/>
    </source>
</evidence>
<name>A0A9R1WPQ1_LACSA</name>
<protein>
    <submittedName>
        <fullName evidence="2">Uncharacterized protein</fullName>
    </submittedName>
</protein>
<dbReference type="EMBL" id="NBSK02000001">
    <property type="protein sequence ID" value="KAJ0227519.1"/>
    <property type="molecule type" value="Genomic_DNA"/>
</dbReference>
<sequence>MISTQKASETNQTKLLLVVTSSHDDFVSFQYLALIGVLFLGLIGYQLIHLVWCNRFFTYKILTKTEENKVILFGSRLNPNNKNQHFKCIK</sequence>
<evidence type="ECO:0000313" key="3">
    <source>
        <dbReference type="Proteomes" id="UP000235145"/>
    </source>
</evidence>
<evidence type="ECO:0000313" key="2">
    <source>
        <dbReference type="EMBL" id="KAJ0227519.1"/>
    </source>
</evidence>
<reference evidence="2 3" key="1">
    <citation type="journal article" date="2017" name="Nat. Commun.">
        <title>Genome assembly with in vitro proximity ligation data and whole-genome triplication in lettuce.</title>
        <authorList>
            <person name="Reyes-Chin-Wo S."/>
            <person name="Wang Z."/>
            <person name="Yang X."/>
            <person name="Kozik A."/>
            <person name="Arikit S."/>
            <person name="Song C."/>
            <person name="Xia L."/>
            <person name="Froenicke L."/>
            <person name="Lavelle D.O."/>
            <person name="Truco M.J."/>
            <person name="Xia R."/>
            <person name="Zhu S."/>
            <person name="Xu C."/>
            <person name="Xu H."/>
            <person name="Xu X."/>
            <person name="Cox K."/>
            <person name="Korf I."/>
            <person name="Meyers B.C."/>
            <person name="Michelmore R.W."/>
        </authorList>
    </citation>
    <scope>NUCLEOTIDE SEQUENCE [LARGE SCALE GENOMIC DNA]</scope>
    <source>
        <strain evidence="3">cv. Salinas</strain>
        <tissue evidence="2">Seedlings</tissue>
    </source>
</reference>
<keyword evidence="3" id="KW-1185">Reference proteome</keyword>
<keyword evidence="1" id="KW-0812">Transmembrane</keyword>
<dbReference type="Proteomes" id="UP000235145">
    <property type="component" value="Unassembled WGS sequence"/>
</dbReference>
<keyword evidence="1" id="KW-0472">Membrane</keyword>
<comment type="caution">
    <text evidence="2">The sequence shown here is derived from an EMBL/GenBank/DDBJ whole genome shotgun (WGS) entry which is preliminary data.</text>
</comment>
<feature type="transmembrane region" description="Helical" evidence="1">
    <location>
        <begin position="31"/>
        <end position="52"/>
    </location>
</feature>
<proteinExistence type="predicted"/>